<gene>
    <name evidence="1" type="ORF">H9736_03615</name>
</gene>
<evidence type="ECO:0000313" key="1">
    <source>
        <dbReference type="EMBL" id="HIX65315.1"/>
    </source>
</evidence>
<comment type="caution">
    <text evidence="1">The sequence shown here is derived from an EMBL/GenBank/DDBJ whole genome shotgun (WGS) entry which is preliminary data.</text>
</comment>
<organism evidence="1 2">
    <name type="scientific">Candidatus Anaerotruncus excrementipullorum</name>
    <dbReference type="NCBI Taxonomy" id="2838465"/>
    <lineage>
        <taxon>Bacteria</taxon>
        <taxon>Bacillati</taxon>
        <taxon>Bacillota</taxon>
        <taxon>Clostridia</taxon>
        <taxon>Eubacteriales</taxon>
        <taxon>Oscillospiraceae</taxon>
        <taxon>Anaerotruncus</taxon>
    </lineage>
</organism>
<proteinExistence type="predicted"/>
<dbReference type="AlphaFoldDB" id="A0A9D1WSN7"/>
<reference evidence="1" key="2">
    <citation type="submission" date="2021-04" db="EMBL/GenBank/DDBJ databases">
        <authorList>
            <person name="Gilroy R."/>
        </authorList>
    </citation>
    <scope>NUCLEOTIDE SEQUENCE</scope>
    <source>
        <strain evidence="1">CHK188-5543</strain>
    </source>
</reference>
<name>A0A9D1WSN7_9FIRM</name>
<dbReference type="EMBL" id="DXES01000077">
    <property type="protein sequence ID" value="HIX65315.1"/>
    <property type="molecule type" value="Genomic_DNA"/>
</dbReference>
<evidence type="ECO:0000313" key="2">
    <source>
        <dbReference type="Proteomes" id="UP000886800"/>
    </source>
</evidence>
<sequence length="85" mass="9759">MALEPSNGSVGLLEALHAQIGCMYLSDLPKPEFFPLIQQELWEYTPEQFSLQEWCDAVHYLTGERRTFADQQTAAEFLRNYEASS</sequence>
<dbReference type="Proteomes" id="UP000886800">
    <property type="component" value="Unassembled WGS sequence"/>
</dbReference>
<accession>A0A9D1WSN7</accession>
<protein>
    <submittedName>
        <fullName evidence="1">Uncharacterized protein</fullName>
    </submittedName>
</protein>
<reference evidence="1" key="1">
    <citation type="journal article" date="2021" name="PeerJ">
        <title>Extensive microbial diversity within the chicken gut microbiome revealed by metagenomics and culture.</title>
        <authorList>
            <person name="Gilroy R."/>
            <person name="Ravi A."/>
            <person name="Getino M."/>
            <person name="Pursley I."/>
            <person name="Horton D.L."/>
            <person name="Alikhan N.F."/>
            <person name="Baker D."/>
            <person name="Gharbi K."/>
            <person name="Hall N."/>
            <person name="Watson M."/>
            <person name="Adriaenssens E.M."/>
            <person name="Foster-Nyarko E."/>
            <person name="Jarju S."/>
            <person name="Secka A."/>
            <person name="Antonio M."/>
            <person name="Oren A."/>
            <person name="Chaudhuri R.R."/>
            <person name="La Ragione R."/>
            <person name="Hildebrand F."/>
            <person name="Pallen M.J."/>
        </authorList>
    </citation>
    <scope>NUCLEOTIDE SEQUENCE</scope>
    <source>
        <strain evidence="1">CHK188-5543</strain>
    </source>
</reference>